<proteinExistence type="inferred from homology"/>
<feature type="chain" id="PRO_5014137075" evidence="4">
    <location>
        <begin position="19"/>
        <end position="140"/>
    </location>
</feature>
<dbReference type="VEuPathDB" id="FungiDB:CCM_09221"/>
<dbReference type="Proteomes" id="UP000323067">
    <property type="component" value="Chromosome i"/>
</dbReference>
<protein>
    <submittedName>
        <fullName evidence="5">Heat-stable 19 kDa antigen</fullName>
    </submittedName>
</protein>
<dbReference type="EMBL" id="CP023328">
    <property type="protein sequence ID" value="ATY67366.1"/>
    <property type="molecule type" value="Genomic_DNA"/>
</dbReference>
<evidence type="ECO:0000256" key="1">
    <source>
        <dbReference type="ARBA" id="ARBA00004613"/>
    </source>
</evidence>
<dbReference type="Pfam" id="PF07249">
    <property type="entry name" value="Cerato-platanin"/>
    <property type="match status" value="1"/>
</dbReference>
<dbReference type="SUPFAM" id="SSF50685">
    <property type="entry name" value="Barwin-like endoglucanases"/>
    <property type="match status" value="1"/>
</dbReference>
<dbReference type="OrthoDB" id="4898945at2759"/>
<comment type="subcellular location">
    <subcellularLocation>
        <location evidence="1">Secreted</location>
    </subcellularLocation>
</comment>
<dbReference type="InterPro" id="IPR036908">
    <property type="entry name" value="RlpA-like_sf"/>
</dbReference>
<dbReference type="Gene3D" id="2.40.40.10">
    <property type="entry name" value="RlpA-like domain"/>
    <property type="match status" value="1"/>
</dbReference>
<comment type="similarity">
    <text evidence="2">Belongs to the cerato-platanin family.</text>
</comment>
<dbReference type="InterPro" id="IPR010829">
    <property type="entry name" value="Cerato-platanin"/>
</dbReference>
<name>A0A2H4SW76_CORMI</name>
<reference evidence="5 6" key="1">
    <citation type="journal article" date="2017" name="BMC Genomics">
        <title>Chromosome level assembly and secondary metabolite potential of the parasitic fungus Cordyceps militaris.</title>
        <authorList>
            <person name="Kramer G.J."/>
            <person name="Nodwell J.R."/>
        </authorList>
    </citation>
    <scope>NUCLEOTIDE SEQUENCE [LARGE SCALE GENOMIC DNA]</scope>
    <source>
        <strain evidence="5 6">ATCC 34164</strain>
    </source>
</reference>
<evidence type="ECO:0000256" key="3">
    <source>
        <dbReference type="ARBA" id="ARBA00022525"/>
    </source>
</evidence>
<accession>A0A2H4SW76</accession>
<organism evidence="5 6">
    <name type="scientific">Cordyceps militaris</name>
    <name type="common">Caterpillar fungus</name>
    <name type="synonym">Clavaria militaris</name>
    <dbReference type="NCBI Taxonomy" id="73501"/>
    <lineage>
        <taxon>Eukaryota</taxon>
        <taxon>Fungi</taxon>
        <taxon>Dikarya</taxon>
        <taxon>Ascomycota</taxon>
        <taxon>Pezizomycotina</taxon>
        <taxon>Sordariomycetes</taxon>
        <taxon>Hypocreomycetidae</taxon>
        <taxon>Hypocreales</taxon>
        <taxon>Cordycipitaceae</taxon>
        <taxon>Cordyceps</taxon>
    </lineage>
</organism>
<evidence type="ECO:0000256" key="4">
    <source>
        <dbReference type="SAM" id="SignalP"/>
    </source>
</evidence>
<evidence type="ECO:0000256" key="2">
    <source>
        <dbReference type="ARBA" id="ARBA00010421"/>
    </source>
</evidence>
<keyword evidence="3" id="KW-0964">Secreted</keyword>
<evidence type="ECO:0000313" key="6">
    <source>
        <dbReference type="Proteomes" id="UP000323067"/>
    </source>
</evidence>
<evidence type="ECO:0000313" key="5">
    <source>
        <dbReference type="EMBL" id="ATY67366.1"/>
    </source>
</evidence>
<dbReference type="CDD" id="cd22778">
    <property type="entry name" value="DPBB_CEPL-like"/>
    <property type="match status" value="1"/>
</dbReference>
<dbReference type="VEuPathDB" id="FungiDB:A9K55_000387"/>
<dbReference type="AlphaFoldDB" id="A0A2H4SW76"/>
<keyword evidence="4" id="KW-0732">Signal</keyword>
<dbReference type="GO" id="GO:0005576">
    <property type="term" value="C:extracellular region"/>
    <property type="evidence" value="ECO:0007669"/>
    <property type="project" value="UniProtKB-SubCell"/>
</dbReference>
<feature type="signal peptide" evidence="4">
    <location>
        <begin position="1"/>
        <end position="18"/>
    </location>
</feature>
<gene>
    <name evidence="5" type="ORF">A9K55_000387</name>
</gene>
<sequence>MYMPSILGLAALASTALGVTVSYDRGFDDPSRSLEYVSCSNGEHGLITRYHWQTQGQIPCFPRIGGAQAVSGWNSAACGTCWRLTYNNRSVTILAIDRSVNGFNIGLEAFDHLTGGRGEEVGRVEAQVTQVDVKECSLPF</sequence>